<dbReference type="GO" id="GO:1990071">
    <property type="term" value="C:TRAPPII protein complex"/>
    <property type="evidence" value="ECO:0000318"/>
    <property type="project" value="GO_Central"/>
</dbReference>
<dbReference type="GeneID" id="5701247"/>
<evidence type="ECO:0000256" key="2">
    <source>
        <dbReference type="ARBA" id="ARBA00006218"/>
    </source>
</evidence>
<dbReference type="EMBL" id="AACB03000002">
    <property type="protein sequence ID" value="KAE8303551.1"/>
    <property type="molecule type" value="Genomic_DNA"/>
</dbReference>
<dbReference type="AlphaFoldDB" id="A8BA91"/>
<evidence type="ECO:0000256" key="4">
    <source>
        <dbReference type="ARBA" id="ARBA00022824"/>
    </source>
</evidence>
<keyword evidence="3 7" id="KW-0813">Transport</keyword>
<gene>
    <name evidence="8" type="ORF">GL50803_009541</name>
</gene>
<dbReference type="PANTHER" id="PTHR20902:SF0">
    <property type="entry name" value="TRAFFICKING PROTEIN PARTICLE COMPLEX SUBUNIT 5"/>
    <property type="match status" value="1"/>
</dbReference>
<dbReference type="CDD" id="cd14943">
    <property type="entry name" value="TRAPPC5_Trs31"/>
    <property type="match status" value="1"/>
</dbReference>
<evidence type="ECO:0000256" key="3">
    <source>
        <dbReference type="ARBA" id="ARBA00022448"/>
    </source>
</evidence>
<accession>A8BA91</accession>
<dbReference type="RefSeq" id="XP_001708336.1">
    <property type="nucleotide sequence ID" value="XM_001708284.1"/>
</dbReference>
<keyword evidence="6 7" id="KW-0333">Golgi apparatus</keyword>
<evidence type="ECO:0000256" key="1">
    <source>
        <dbReference type="ARBA" id="ARBA00004240"/>
    </source>
</evidence>
<dbReference type="Pfam" id="PF04051">
    <property type="entry name" value="TRAPP"/>
    <property type="match status" value="1"/>
</dbReference>
<dbReference type="FunCoup" id="A8BA91">
    <property type="interactions" value="67"/>
</dbReference>
<dbReference type="SUPFAM" id="SSF111126">
    <property type="entry name" value="Ligand-binding domain in the NO signalling and Golgi transport"/>
    <property type="match status" value="1"/>
</dbReference>
<dbReference type="STRING" id="184922.A8BA91"/>
<name>A8BA91_GIAIC</name>
<protein>
    <recommendedName>
        <fullName evidence="7">Trafficking protein particle complex subunit</fullName>
    </recommendedName>
</protein>
<keyword evidence="4 7" id="KW-0256">Endoplasmic reticulum</keyword>
<reference evidence="8 9" key="1">
    <citation type="journal article" date="2007" name="Science">
        <title>Genomic minimalism in the early diverging intestinal parasite Giardia lamblia.</title>
        <authorList>
            <person name="Morrison H.G."/>
            <person name="McArthur A.G."/>
            <person name="Gillin F.D."/>
            <person name="Aley S.B."/>
            <person name="Adam R.D."/>
            <person name="Olsen G.J."/>
            <person name="Best A.A."/>
            <person name="Cande W.Z."/>
            <person name="Chen F."/>
            <person name="Cipriano M.J."/>
            <person name="Davids B.J."/>
            <person name="Dawson S.C."/>
            <person name="Elmendorf H.G."/>
            <person name="Hehl A.B."/>
            <person name="Holder M.E."/>
            <person name="Huse S.M."/>
            <person name="Kim U.U."/>
            <person name="Lasek-Nesselquist E."/>
            <person name="Manning G."/>
            <person name="Nigam A."/>
            <person name="Nixon J.E."/>
            <person name="Palm D."/>
            <person name="Passamaneck N.E."/>
            <person name="Prabhu A."/>
            <person name="Reich C.I."/>
            <person name="Reiner D.S."/>
            <person name="Samuelson J."/>
            <person name="Svard S.G."/>
            <person name="Sogin M.L."/>
        </authorList>
    </citation>
    <scope>NUCLEOTIDE SEQUENCE [LARGE SCALE GENOMIC DNA]</scope>
    <source>
        <strain evidence="8 9">WB C6</strain>
    </source>
</reference>
<dbReference type="GO" id="GO:1990072">
    <property type="term" value="C:TRAPPIII protein complex"/>
    <property type="evidence" value="ECO:0000318"/>
    <property type="project" value="GO_Central"/>
</dbReference>
<dbReference type="KEGG" id="gla:GL50803_009541"/>
<dbReference type="GO" id="GO:0006888">
    <property type="term" value="P:endoplasmic reticulum to Golgi vesicle-mediated transport"/>
    <property type="evidence" value="ECO:0000318"/>
    <property type="project" value="GO_Central"/>
</dbReference>
<dbReference type="InterPro" id="IPR016696">
    <property type="entry name" value="TRAPP-I_su5"/>
</dbReference>
<comment type="similarity">
    <text evidence="2 7">Belongs to the TRAPP small subunits family. BET3 subfamily.</text>
</comment>
<dbReference type="OMA" id="VCLLNEY"/>
<dbReference type="SMR" id="A8BA91"/>
<dbReference type="GO" id="GO:0005783">
    <property type="term" value="C:endoplasmic reticulum"/>
    <property type="evidence" value="ECO:0007669"/>
    <property type="project" value="UniProtKB-SubCell"/>
</dbReference>
<evidence type="ECO:0000256" key="6">
    <source>
        <dbReference type="ARBA" id="ARBA00023034"/>
    </source>
</evidence>
<comment type="subcellular location">
    <subcellularLocation>
        <location evidence="1">Endoplasmic reticulum</location>
    </subcellularLocation>
    <subcellularLocation>
        <location evidence="7">Golgi apparatus</location>
        <location evidence="7">cis-Golgi network</location>
    </subcellularLocation>
</comment>
<dbReference type="InterPro" id="IPR007194">
    <property type="entry name" value="TRAPP_component"/>
</dbReference>
<dbReference type="PIRSF" id="PIRSF017479">
    <property type="entry name" value="TRAPP_I_complex_Trs31"/>
    <property type="match status" value="1"/>
</dbReference>
<organism evidence="8 9">
    <name type="scientific">Giardia intestinalis (strain ATCC 50803 / WB clone C6)</name>
    <name type="common">Giardia lamblia</name>
    <dbReference type="NCBI Taxonomy" id="184922"/>
    <lineage>
        <taxon>Eukaryota</taxon>
        <taxon>Metamonada</taxon>
        <taxon>Diplomonadida</taxon>
        <taxon>Hexamitidae</taxon>
        <taxon>Giardiinae</taxon>
        <taxon>Giardia</taxon>
    </lineage>
</organism>
<dbReference type="FunFam" id="3.30.1380.20:FF:000031">
    <property type="entry name" value="Trafficking protein particle complex subunit"/>
    <property type="match status" value="1"/>
</dbReference>
<dbReference type="Gene3D" id="3.30.1380.20">
    <property type="entry name" value="Trafficking protein particle complex subunit 3"/>
    <property type="match status" value="1"/>
</dbReference>
<comment type="caution">
    <text evidence="8">The sequence shown here is derived from an EMBL/GenBank/DDBJ whole genome shotgun (WGS) entry which is preliminary data.</text>
</comment>
<sequence>MALQDTFTRALEQGVAESPATVPLSSMVCLLNEYFQYAQRTCKTVEEIENKMSKLGVDAGRPLWTYVRMLDRMRSKTQDTVCKLTRPDTVLYYLKETVWPILFGKPAADIKKPATEDLEYYLVDEWPVLEYYTSYPPNYGGALPSMFVAGLVEGFLTCCGFRTKILAYNVLDEPNPNITFHISFTKP</sequence>
<dbReference type="HOGENOM" id="CLU_073154_2_0_1"/>
<dbReference type="VEuPathDB" id="GiardiaDB:GL50803_9541"/>
<evidence type="ECO:0000256" key="7">
    <source>
        <dbReference type="PIRNR" id="PIRNR017479"/>
    </source>
</evidence>
<dbReference type="GO" id="GO:1990070">
    <property type="term" value="C:TRAPPI protein complex"/>
    <property type="evidence" value="ECO:0000318"/>
    <property type="project" value="GO_Central"/>
</dbReference>
<dbReference type="Proteomes" id="UP000001548">
    <property type="component" value="Unassembled WGS sequence"/>
</dbReference>
<dbReference type="PANTHER" id="PTHR20902">
    <property type="entry name" value="41-2 PROTEIN ANTIGEN-RELATED"/>
    <property type="match status" value="1"/>
</dbReference>
<evidence type="ECO:0000313" key="8">
    <source>
        <dbReference type="EMBL" id="KAE8303551.1"/>
    </source>
</evidence>
<comment type="subunit">
    <text evidence="7">Part of the multisubunit TRAPP (transport protein particle) complex.</text>
</comment>
<evidence type="ECO:0000313" key="9">
    <source>
        <dbReference type="Proteomes" id="UP000001548"/>
    </source>
</evidence>
<proteinExistence type="inferred from homology"/>
<dbReference type="InterPro" id="IPR024096">
    <property type="entry name" value="NO_sig/Golgi_transp_ligand-bd"/>
</dbReference>
<keyword evidence="9" id="KW-1185">Reference proteome</keyword>
<keyword evidence="5 7" id="KW-0931">ER-Golgi transport</keyword>
<evidence type="ECO:0000256" key="5">
    <source>
        <dbReference type="ARBA" id="ARBA00022892"/>
    </source>
</evidence>